<keyword evidence="2" id="KW-0067">ATP-binding</keyword>
<dbReference type="EMBL" id="CP017641">
    <property type="protein sequence ID" value="APZ95329.1"/>
    <property type="molecule type" value="Genomic_DNA"/>
</dbReference>
<dbReference type="PANTHER" id="PTHR42960">
    <property type="entry name" value="YCF46 PROTEIN"/>
    <property type="match status" value="1"/>
</dbReference>
<reference evidence="6 7" key="1">
    <citation type="journal article" date="2016" name="Front. Microbiol.">
        <title>Fuerstia marisgermanicae gen. nov., sp. nov., an Unusual Member of the Phylum Planctomycetes from the German Wadden Sea.</title>
        <authorList>
            <person name="Kohn T."/>
            <person name="Heuer A."/>
            <person name="Jogler M."/>
            <person name="Vollmers J."/>
            <person name="Boedeker C."/>
            <person name="Bunk B."/>
            <person name="Rast P."/>
            <person name="Borchert D."/>
            <person name="Glockner I."/>
            <person name="Freese H.M."/>
            <person name="Klenk H.P."/>
            <person name="Overmann J."/>
            <person name="Kaster A.K."/>
            <person name="Rohde M."/>
            <person name="Wiegand S."/>
            <person name="Jogler C."/>
        </authorList>
    </citation>
    <scope>NUCLEOTIDE SEQUENCE [LARGE SCALE GENOMIC DNA]</scope>
    <source>
        <strain evidence="6 7">NH11</strain>
    </source>
</reference>
<dbReference type="Gene3D" id="3.40.50.300">
    <property type="entry name" value="P-loop containing nucleotide triphosphate hydrolases"/>
    <property type="match status" value="1"/>
</dbReference>
<gene>
    <name evidence="6" type="primary">ftsH_4</name>
    <name evidence="6" type="ORF">Fuma_04985</name>
</gene>
<evidence type="ECO:0000256" key="1">
    <source>
        <dbReference type="ARBA" id="ARBA00022741"/>
    </source>
</evidence>
<dbReference type="InterPro" id="IPR003959">
    <property type="entry name" value="ATPase_AAA_core"/>
</dbReference>
<evidence type="ECO:0000256" key="3">
    <source>
        <dbReference type="ARBA" id="ARBA00038088"/>
    </source>
</evidence>
<evidence type="ECO:0000256" key="2">
    <source>
        <dbReference type="ARBA" id="ARBA00022840"/>
    </source>
</evidence>
<dbReference type="PANTHER" id="PTHR42960:SF1">
    <property type="entry name" value="YCF46 PROTEIN"/>
    <property type="match status" value="1"/>
</dbReference>
<keyword evidence="7" id="KW-1185">Reference proteome</keyword>
<dbReference type="InterPro" id="IPR003593">
    <property type="entry name" value="AAA+_ATPase"/>
</dbReference>
<accession>A0A1P8WMP5</accession>
<keyword evidence="6" id="KW-0645">Protease</keyword>
<dbReference type="Pfam" id="PF00004">
    <property type="entry name" value="AAA"/>
    <property type="match status" value="1"/>
</dbReference>
<feature type="domain" description="AAA+ ATPase" evidence="5">
    <location>
        <begin position="284"/>
        <end position="420"/>
    </location>
</feature>
<evidence type="ECO:0000313" key="7">
    <source>
        <dbReference type="Proteomes" id="UP000187735"/>
    </source>
</evidence>
<dbReference type="GO" id="GO:0008237">
    <property type="term" value="F:metallopeptidase activity"/>
    <property type="evidence" value="ECO:0007669"/>
    <property type="project" value="UniProtKB-KW"/>
</dbReference>
<comment type="similarity">
    <text evidence="3">Belongs to the AAA ATPase family. Highly divergent.</text>
</comment>
<sequence>MDNEQLAASLLNDKVDLPAMQDDLQNLIQARHKLISVHSTDEAIELQAIMEVARRMDRTVQDWTQTSGVRVFSPDVREPAAVSGTSKPELALQYFMRQKRSAICCLRGSAQYTTQPIFRRMIADYLEQTDGRRECLILMDEEALHPRVQRLAVPWRPGLPDKQELYELVKQTYRSVKRSAQSKVVSELRTNELDQLVLNLRGLTRSEAVRIVESVILDDSALTGSDLQRVIDAKRRLLESSGALESMTIDFDIEEVGGLRGLKNWLAQRRGGFSEEAREFGIDPPRGVLMLGVPGCGKSLCAKAVAADWGMPLLRLDPGVLYQKFVGESENQLRQAIQQAEAMAPVVLWIDEIEKAFASASSSSADGGLSQRMFGTLLSWMQDHREPIFMVATANDISALPPELLRKGRFDEVFFIDLPGVDARRQIFQIHLTRKKRDPHKFRVDDLADASKDLTGSEIEQAIASGLFHAFSEKRDLQTEDILKAIVETHPLSSLMSEKIEYLRDWATNRCVMAD</sequence>
<keyword evidence="6" id="KW-0378">Hydrolase</keyword>
<dbReference type="STRING" id="1891926.Fuma_04985"/>
<dbReference type="GO" id="GO:0005524">
    <property type="term" value="F:ATP binding"/>
    <property type="evidence" value="ECO:0007669"/>
    <property type="project" value="UniProtKB-KW"/>
</dbReference>
<name>A0A1P8WMP5_9PLAN</name>
<keyword evidence="1" id="KW-0547">Nucleotide-binding</keyword>
<evidence type="ECO:0000313" key="6">
    <source>
        <dbReference type="EMBL" id="APZ95329.1"/>
    </source>
</evidence>
<dbReference type="InterPro" id="IPR052381">
    <property type="entry name" value="AAA_domain_protein"/>
</dbReference>
<dbReference type="AlphaFoldDB" id="A0A1P8WMP5"/>
<dbReference type="KEGG" id="fmr:Fuma_04985"/>
<proteinExistence type="inferred from homology"/>
<evidence type="ECO:0000256" key="4">
    <source>
        <dbReference type="ARBA" id="ARBA00040480"/>
    </source>
</evidence>
<keyword evidence="6" id="KW-0482">Metalloprotease</keyword>
<dbReference type="SUPFAM" id="SSF52540">
    <property type="entry name" value="P-loop containing nucleoside triphosphate hydrolases"/>
    <property type="match status" value="1"/>
</dbReference>
<dbReference type="SMART" id="SM00382">
    <property type="entry name" value="AAA"/>
    <property type="match status" value="1"/>
</dbReference>
<dbReference type="Proteomes" id="UP000187735">
    <property type="component" value="Chromosome"/>
</dbReference>
<organism evidence="6 7">
    <name type="scientific">Fuerstiella marisgermanici</name>
    <dbReference type="NCBI Taxonomy" id="1891926"/>
    <lineage>
        <taxon>Bacteria</taxon>
        <taxon>Pseudomonadati</taxon>
        <taxon>Planctomycetota</taxon>
        <taxon>Planctomycetia</taxon>
        <taxon>Planctomycetales</taxon>
        <taxon>Planctomycetaceae</taxon>
        <taxon>Fuerstiella</taxon>
    </lineage>
</organism>
<dbReference type="GO" id="GO:0016887">
    <property type="term" value="F:ATP hydrolysis activity"/>
    <property type="evidence" value="ECO:0007669"/>
    <property type="project" value="InterPro"/>
</dbReference>
<dbReference type="Gene3D" id="1.10.8.60">
    <property type="match status" value="1"/>
</dbReference>
<evidence type="ECO:0000259" key="5">
    <source>
        <dbReference type="SMART" id="SM00382"/>
    </source>
</evidence>
<dbReference type="GO" id="GO:0006508">
    <property type="term" value="P:proteolysis"/>
    <property type="evidence" value="ECO:0007669"/>
    <property type="project" value="UniProtKB-KW"/>
</dbReference>
<protein>
    <recommendedName>
        <fullName evidence="4">Uncharacterized AAA domain-containing protein ycf46</fullName>
    </recommendedName>
</protein>
<dbReference type="InterPro" id="IPR027417">
    <property type="entry name" value="P-loop_NTPase"/>
</dbReference>